<dbReference type="CDD" id="cd05399">
    <property type="entry name" value="NT_Rel-Spo_like"/>
    <property type="match status" value="1"/>
</dbReference>
<evidence type="ECO:0000256" key="1">
    <source>
        <dbReference type="ARBA" id="ARBA00004976"/>
    </source>
</evidence>
<feature type="domain" description="RelA/SpoT" evidence="3">
    <location>
        <begin position="73"/>
        <end position="196"/>
    </location>
</feature>
<proteinExistence type="predicted"/>
<dbReference type="PATRIC" id="fig|1007676.4.peg.1296"/>
<dbReference type="KEGG" id="lgn:ABM34_06520"/>
<dbReference type="GO" id="GO:0015970">
    <property type="term" value="P:guanosine tetraphosphate biosynthetic process"/>
    <property type="evidence" value="ECO:0007669"/>
    <property type="project" value="UniProtKB-UniPathway"/>
</dbReference>
<dbReference type="AlphaFoldDB" id="A0A0H4QKI4"/>
<accession>A0A0H4QKI4</accession>
<gene>
    <name evidence="4" type="ORF">ABM34_06520</name>
</gene>
<keyword evidence="4" id="KW-0418">Kinase</keyword>
<dbReference type="Gene3D" id="3.30.460.10">
    <property type="entry name" value="Beta Polymerase, domain 2"/>
    <property type="match status" value="1"/>
</dbReference>
<evidence type="ECO:0000313" key="5">
    <source>
        <dbReference type="Proteomes" id="UP000036106"/>
    </source>
</evidence>
<dbReference type="InterPro" id="IPR052366">
    <property type="entry name" value="GTP_Pyrophosphokinase"/>
</dbReference>
<evidence type="ECO:0000256" key="2">
    <source>
        <dbReference type="SAM" id="Coils"/>
    </source>
</evidence>
<keyword evidence="2" id="KW-0175">Coiled coil</keyword>
<dbReference type="OrthoDB" id="9789634at2"/>
<protein>
    <submittedName>
        <fullName evidence="4">GTP pyrophosphokinase</fullName>
    </submittedName>
</protein>
<dbReference type="Pfam" id="PF04607">
    <property type="entry name" value="RelA_SpoT"/>
    <property type="match status" value="1"/>
</dbReference>
<dbReference type="Gene3D" id="1.10.287.860">
    <property type="entry name" value="Nucleotidyltransferase"/>
    <property type="match status" value="1"/>
</dbReference>
<dbReference type="UniPathway" id="UPA00908">
    <property type="reaction ID" value="UER00884"/>
</dbReference>
<evidence type="ECO:0000313" key="4">
    <source>
        <dbReference type="EMBL" id="AKP67223.1"/>
    </source>
</evidence>
<dbReference type="Proteomes" id="UP000036106">
    <property type="component" value="Chromosome"/>
</dbReference>
<dbReference type="InterPro" id="IPR043519">
    <property type="entry name" value="NT_sf"/>
</dbReference>
<feature type="coiled-coil region" evidence="2">
    <location>
        <begin position="4"/>
        <end position="31"/>
    </location>
</feature>
<reference evidence="5" key="1">
    <citation type="submission" date="2015-07" db="EMBL/GenBank/DDBJ databases">
        <title>Lactobacillus ginsenosidimutans/EMML 3141/ whole genome sequencing.</title>
        <authorList>
            <person name="Kim M.K."/>
            <person name="Im W.-T."/>
            <person name="Srinivasan S."/>
            <person name="Lee J.-J."/>
        </authorList>
    </citation>
    <scope>NUCLEOTIDE SEQUENCE [LARGE SCALE GENOMIC DNA]</scope>
    <source>
        <strain evidence="5">EMML 3041</strain>
    </source>
</reference>
<dbReference type="EMBL" id="CP012034">
    <property type="protein sequence ID" value="AKP67223.1"/>
    <property type="molecule type" value="Genomic_DNA"/>
</dbReference>
<comment type="pathway">
    <text evidence="1">Purine metabolism; ppGpp biosynthesis; ppGpp from GTP: step 1/2.</text>
</comment>
<dbReference type="GO" id="GO:0016301">
    <property type="term" value="F:kinase activity"/>
    <property type="evidence" value="ECO:0007669"/>
    <property type="project" value="UniProtKB-KW"/>
</dbReference>
<dbReference type="RefSeq" id="WP_048704393.1">
    <property type="nucleotide sequence ID" value="NZ_CP012034.1"/>
</dbReference>
<evidence type="ECO:0000259" key="3">
    <source>
        <dbReference type="SMART" id="SM00954"/>
    </source>
</evidence>
<keyword evidence="4" id="KW-0808">Transferase</keyword>
<dbReference type="SMART" id="SM00954">
    <property type="entry name" value="RelA_SpoT"/>
    <property type="match status" value="1"/>
</dbReference>
<organism evidence="4 5">
    <name type="scientific">Companilactobacillus ginsenosidimutans</name>
    <dbReference type="NCBI Taxonomy" id="1007676"/>
    <lineage>
        <taxon>Bacteria</taxon>
        <taxon>Bacillati</taxon>
        <taxon>Bacillota</taxon>
        <taxon>Bacilli</taxon>
        <taxon>Lactobacillales</taxon>
        <taxon>Lactobacillaceae</taxon>
        <taxon>Companilactobacillus</taxon>
    </lineage>
</organism>
<dbReference type="SUPFAM" id="SSF81301">
    <property type="entry name" value="Nucleotidyltransferase"/>
    <property type="match status" value="1"/>
</dbReference>
<sequence>MILERENQLNLNDIKQQMKQMTNNERDGENLSKLVSYYQLCKAAVNEFGAKLENLDSDYQVRHDHNPIHHIEVRMKDPASLLGKLERKGLNPDINNIVGNIYDVGGMRVITNYLDDVYTVEKNLLAQTDVKLLKRKDYIKNPKPSGYRSLHLVVTVPVFQSDSVQETPVEIQIRTVGMDMWGSLEHKLRYKTDVDEGKVSKFSEKLQGYSDEINSIENNMQKIFHDL</sequence>
<keyword evidence="5" id="KW-1185">Reference proteome</keyword>
<name>A0A0H4QKI4_9LACO</name>
<dbReference type="PANTHER" id="PTHR47837:SF2">
    <property type="entry name" value="GTP PYROPHOSPHOKINASE YWAC"/>
    <property type="match status" value="1"/>
</dbReference>
<dbReference type="STRING" id="1007676.ABM34_06520"/>
<dbReference type="InterPro" id="IPR007685">
    <property type="entry name" value="RelA_SpoT"/>
</dbReference>
<dbReference type="PANTHER" id="PTHR47837">
    <property type="entry name" value="GTP PYROPHOSPHOKINASE YJBM"/>
    <property type="match status" value="1"/>
</dbReference>